<gene>
    <name evidence="3" type="ORF">LEA_15055</name>
</gene>
<feature type="compositionally biased region" description="Basic and acidic residues" evidence="1">
    <location>
        <begin position="19"/>
        <end position="41"/>
    </location>
</feature>
<evidence type="ECO:0000256" key="1">
    <source>
        <dbReference type="SAM" id="MobiDB-lite"/>
    </source>
</evidence>
<feature type="region of interest" description="Disordered" evidence="1">
    <location>
        <begin position="19"/>
        <end position="44"/>
    </location>
</feature>
<dbReference type="EMBL" id="AJWY01010271">
    <property type="protein sequence ID" value="EKC56000.1"/>
    <property type="molecule type" value="Genomic_DNA"/>
</dbReference>
<proteinExistence type="predicted"/>
<keyword evidence="2" id="KW-1133">Transmembrane helix</keyword>
<accession>K1SQ81</accession>
<feature type="non-terminal residue" evidence="3">
    <location>
        <position position="71"/>
    </location>
</feature>
<organism evidence="3">
    <name type="scientific">human gut metagenome</name>
    <dbReference type="NCBI Taxonomy" id="408170"/>
    <lineage>
        <taxon>unclassified sequences</taxon>
        <taxon>metagenomes</taxon>
        <taxon>organismal metagenomes</taxon>
    </lineage>
</organism>
<keyword evidence="2" id="KW-0812">Transmembrane</keyword>
<dbReference type="PANTHER" id="PTHR30531:SF12">
    <property type="entry name" value="FLAGELLAR BIOSYNTHETIC PROTEIN FLHB"/>
    <property type="match status" value="1"/>
</dbReference>
<dbReference type="PANTHER" id="PTHR30531">
    <property type="entry name" value="FLAGELLAR BIOSYNTHETIC PROTEIN FLHB"/>
    <property type="match status" value="1"/>
</dbReference>
<reference evidence="3" key="1">
    <citation type="journal article" date="2013" name="Environ. Microbiol.">
        <title>Microbiota from the distal guts of lean and obese adolescents exhibit partial functional redundancy besides clear differences in community structure.</title>
        <authorList>
            <person name="Ferrer M."/>
            <person name="Ruiz A."/>
            <person name="Lanza F."/>
            <person name="Haange S.B."/>
            <person name="Oberbach A."/>
            <person name="Till H."/>
            <person name="Bargiela R."/>
            <person name="Campoy C."/>
            <person name="Segura M.T."/>
            <person name="Richter M."/>
            <person name="von Bergen M."/>
            <person name="Seifert J."/>
            <person name="Suarez A."/>
        </authorList>
    </citation>
    <scope>NUCLEOTIDE SEQUENCE</scope>
</reference>
<dbReference type="GO" id="GO:0009306">
    <property type="term" value="P:protein secretion"/>
    <property type="evidence" value="ECO:0007669"/>
    <property type="project" value="InterPro"/>
</dbReference>
<sequence length="71" mass="7829">MAGDYLVYSYNLQLFAKDGEGGEKTEPATPKKLDKAREEGQAPKSQDLNTAVLLLVLFGCLKVFGGFMMKR</sequence>
<protein>
    <submittedName>
        <fullName evidence="3">Type III secretion exporter</fullName>
    </submittedName>
</protein>
<dbReference type="InterPro" id="IPR006135">
    <property type="entry name" value="T3SS_substrate_exporter"/>
</dbReference>
<name>K1SQ81_9ZZZZ</name>
<evidence type="ECO:0000313" key="3">
    <source>
        <dbReference type="EMBL" id="EKC56000.1"/>
    </source>
</evidence>
<keyword evidence="2" id="KW-0472">Membrane</keyword>
<feature type="transmembrane region" description="Helical" evidence="2">
    <location>
        <begin position="51"/>
        <end position="69"/>
    </location>
</feature>
<dbReference type="GO" id="GO:0005886">
    <property type="term" value="C:plasma membrane"/>
    <property type="evidence" value="ECO:0007669"/>
    <property type="project" value="TreeGrafter"/>
</dbReference>
<evidence type="ECO:0000256" key="2">
    <source>
        <dbReference type="SAM" id="Phobius"/>
    </source>
</evidence>
<dbReference type="AlphaFoldDB" id="K1SQ81"/>
<comment type="caution">
    <text evidence="3">The sequence shown here is derived from an EMBL/GenBank/DDBJ whole genome shotgun (WGS) entry which is preliminary data.</text>
</comment>
<dbReference type="Pfam" id="PF01312">
    <property type="entry name" value="Bac_export_2"/>
    <property type="match status" value="1"/>
</dbReference>